<dbReference type="InterPro" id="IPR039261">
    <property type="entry name" value="FNR_nucleotide-bd"/>
</dbReference>
<dbReference type="PANTHER" id="PTHR30157:SF0">
    <property type="entry name" value="NADPH-DEPENDENT FERRIC-CHELATE REDUCTASE"/>
    <property type="match status" value="1"/>
</dbReference>
<dbReference type="InterPro" id="IPR017927">
    <property type="entry name" value="FAD-bd_FR_type"/>
</dbReference>
<evidence type="ECO:0000259" key="2">
    <source>
        <dbReference type="PROSITE" id="PS51384"/>
    </source>
</evidence>
<dbReference type="SUPFAM" id="SSF63380">
    <property type="entry name" value="Riboflavin synthase domain-like"/>
    <property type="match status" value="1"/>
</dbReference>
<dbReference type="PANTHER" id="PTHR30157">
    <property type="entry name" value="FERRIC REDUCTASE, NADPH-DEPENDENT"/>
    <property type="match status" value="1"/>
</dbReference>
<evidence type="ECO:0000256" key="1">
    <source>
        <dbReference type="SAM" id="MobiDB-lite"/>
    </source>
</evidence>
<feature type="domain" description="FAD-binding FR-type" evidence="2">
    <location>
        <begin position="13"/>
        <end position="153"/>
    </location>
</feature>
<reference evidence="4" key="1">
    <citation type="journal article" date="2019" name="Int. J. Syst. Evol. Microbiol.">
        <title>The Global Catalogue of Microorganisms (GCM) 10K type strain sequencing project: providing services to taxonomists for standard genome sequencing and annotation.</title>
        <authorList>
            <consortium name="The Broad Institute Genomics Platform"/>
            <consortium name="The Broad Institute Genome Sequencing Center for Infectious Disease"/>
            <person name="Wu L."/>
            <person name="Ma J."/>
        </authorList>
    </citation>
    <scope>NUCLEOTIDE SEQUENCE [LARGE SCALE GENOMIC DNA]</scope>
    <source>
        <strain evidence="4">JCM 15577</strain>
    </source>
</reference>
<dbReference type="EMBL" id="BAAAPL010000002">
    <property type="protein sequence ID" value="GAA1704836.1"/>
    <property type="molecule type" value="Genomic_DNA"/>
</dbReference>
<evidence type="ECO:0000313" key="4">
    <source>
        <dbReference type="Proteomes" id="UP001501690"/>
    </source>
</evidence>
<proteinExistence type="predicted"/>
<dbReference type="Proteomes" id="UP001501690">
    <property type="component" value="Unassembled WGS sequence"/>
</dbReference>
<keyword evidence="4" id="KW-1185">Reference proteome</keyword>
<evidence type="ECO:0000313" key="3">
    <source>
        <dbReference type="EMBL" id="GAA1704836.1"/>
    </source>
</evidence>
<dbReference type="PROSITE" id="PS51384">
    <property type="entry name" value="FAD_FR"/>
    <property type="match status" value="1"/>
</dbReference>
<dbReference type="RefSeq" id="WP_344072829.1">
    <property type="nucleotide sequence ID" value="NZ_BAAAPL010000002.1"/>
</dbReference>
<dbReference type="InterPro" id="IPR007037">
    <property type="entry name" value="SIP_rossman_dom"/>
</dbReference>
<sequence length="298" mass="31952">MARAGALVKPQIQDLIHLRVLRTERVSPHWQRITLGGAEIEKFRPLGYDQWFRIFLPLGGDDGLDRIPAKANKLFGYLTYLRIPDGVRPVMRNYTVRAYRAAGPSGGPEIDVDFVLHGSVADGTAGPASRWAETCEVGDSVVIIDEGLGFNPARGVERVLLVADESGLPALAGVCASLPDSAIGTALIEVADPADALEFDHPAGVEVRWVVRAARAHPGTAVLAALAESPPSLVDIHAFIVGEQSLPTAARRWLVERGVDKNAISFIGYWRVGSASPTPKSQRPEASRSVAAEDGDRS</sequence>
<dbReference type="InterPro" id="IPR039374">
    <property type="entry name" value="SIP_fam"/>
</dbReference>
<feature type="region of interest" description="Disordered" evidence="1">
    <location>
        <begin position="274"/>
        <end position="298"/>
    </location>
</feature>
<accession>A0ABP4UHW0</accession>
<organism evidence="3 4">
    <name type="scientific">Microbacterium sediminicola</name>
    <dbReference type="NCBI Taxonomy" id="415210"/>
    <lineage>
        <taxon>Bacteria</taxon>
        <taxon>Bacillati</taxon>
        <taxon>Actinomycetota</taxon>
        <taxon>Actinomycetes</taxon>
        <taxon>Micrococcales</taxon>
        <taxon>Microbacteriaceae</taxon>
        <taxon>Microbacterium</taxon>
    </lineage>
</organism>
<comment type="caution">
    <text evidence="3">The sequence shown here is derived from an EMBL/GenBank/DDBJ whole genome shotgun (WGS) entry which is preliminary data.</text>
</comment>
<name>A0ABP4UHW0_9MICO</name>
<dbReference type="CDD" id="cd06193">
    <property type="entry name" value="siderophore_interacting"/>
    <property type="match status" value="1"/>
</dbReference>
<dbReference type="InterPro" id="IPR017938">
    <property type="entry name" value="Riboflavin_synthase-like_b-brl"/>
</dbReference>
<dbReference type="Pfam" id="PF04954">
    <property type="entry name" value="SIP"/>
    <property type="match status" value="1"/>
</dbReference>
<dbReference type="Gene3D" id="3.40.50.80">
    <property type="entry name" value="Nucleotide-binding domain of ferredoxin-NADP reductase (FNR) module"/>
    <property type="match status" value="1"/>
</dbReference>
<dbReference type="Gene3D" id="2.40.30.10">
    <property type="entry name" value="Translation factors"/>
    <property type="match status" value="1"/>
</dbReference>
<dbReference type="InterPro" id="IPR013113">
    <property type="entry name" value="SIP_FAD-bd"/>
</dbReference>
<dbReference type="Pfam" id="PF08021">
    <property type="entry name" value="FAD_binding_9"/>
    <property type="match status" value="1"/>
</dbReference>
<protein>
    <submittedName>
        <fullName evidence="3">Siderophore-interacting protein</fullName>
    </submittedName>
</protein>
<gene>
    <name evidence="3" type="ORF">GCM10009808_23490</name>
</gene>